<dbReference type="InterPro" id="IPR040841">
    <property type="entry name" value="Luciferase_dom"/>
</dbReference>
<organism evidence="2 3">
    <name type="scientific">Actinoallomurus iriomotensis</name>
    <dbReference type="NCBI Taxonomy" id="478107"/>
    <lineage>
        <taxon>Bacteria</taxon>
        <taxon>Bacillati</taxon>
        <taxon>Actinomycetota</taxon>
        <taxon>Actinomycetes</taxon>
        <taxon>Streptosporangiales</taxon>
        <taxon>Thermomonosporaceae</taxon>
        <taxon>Actinoallomurus</taxon>
    </lineage>
</organism>
<protein>
    <recommendedName>
        <fullName evidence="1">Luciferase domain-containing protein</fullName>
    </recommendedName>
</protein>
<dbReference type="AlphaFoldDB" id="A0A9W6S809"/>
<dbReference type="EMBL" id="BSTK01000011">
    <property type="protein sequence ID" value="GLY88783.1"/>
    <property type="molecule type" value="Genomic_DNA"/>
</dbReference>
<gene>
    <name evidence="2" type="ORF">Airi02_067120</name>
</gene>
<reference evidence="2" key="1">
    <citation type="submission" date="2023-03" db="EMBL/GenBank/DDBJ databases">
        <title>Actinoallomurus iriomotensis NBRC 103684.</title>
        <authorList>
            <person name="Ichikawa N."/>
            <person name="Sato H."/>
            <person name="Tonouchi N."/>
        </authorList>
    </citation>
    <scope>NUCLEOTIDE SEQUENCE</scope>
    <source>
        <strain evidence="2">NBRC 103684</strain>
    </source>
</reference>
<proteinExistence type="predicted"/>
<sequence length="150" mass="16716">MRPGHRPISYADLVVDRFQNWPLTERRVDHPPGRALTLHDLPVVHLHREDSAEVFLTQQVSGRLGGVLSASGRVDVFPDTGWAQVRLDTDGDLFLLQSLVSLAIQANDSASRPPVFAVTNCPMNVRGSASEPSWRHRRVRVRRGRANLPA</sequence>
<evidence type="ECO:0000313" key="3">
    <source>
        <dbReference type="Proteomes" id="UP001165074"/>
    </source>
</evidence>
<comment type="caution">
    <text evidence="2">The sequence shown here is derived from an EMBL/GenBank/DDBJ whole genome shotgun (WGS) entry which is preliminary data.</text>
</comment>
<dbReference type="Pfam" id="PF17648">
    <property type="entry name" value="Luciferase"/>
    <property type="match status" value="1"/>
</dbReference>
<name>A0A9W6S809_9ACTN</name>
<feature type="domain" description="Luciferase" evidence="1">
    <location>
        <begin position="43"/>
        <end position="103"/>
    </location>
</feature>
<dbReference type="RefSeq" id="WP_285578637.1">
    <property type="nucleotide sequence ID" value="NZ_BSTK01000011.1"/>
</dbReference>
<dbReference type="Proteomes" id="UP001165074">
    <property type="component" value="Unassembled WGS sequence"/>
</dbReference>
<evidence type="ECO:0000259" key="1">
    <source>
        <dbReference type="Pfam" id="PF17648"/>
    </source>
</evidence>
<keyword evidence="3" id="KW-1185">Reference proteome</keyword>
<evidence type="ECO:0000313" key="2">
    <source>
        <dbReference type="EMBL" id="GLY88783.1"/>
    </source>
</evidence>
<accession>A0A9W6S809</accession>